<evidence type="ECO:0000259" key="8">
    <source>
        <dbReference type="PROSITE" id="PS51918"/>
    </source>
</evidence>
<keyword evidence="5" id="KW-0663">Pyridoxal phosphate</keyword>
<evidence type="ECO:0000313" key="9">
    <source>
        <dbReference type="EMBL" id="KAH0965699.1"/>
    </source>
</evidence>
<dbReference type="InterPro" id="IPR007197">
    <property type="entry name" value="rSAM"/>
</dbReference>
<organism evidence="9 10">
    <name type="scientific">Hirsutella rhossiliensis</name>
    <dbReference type="NCBI Taxonomy" id="111463"/>
    <lineage>
        <taxon>Eukaryota</taxon>
        <taxon>Fungi</taxon>
        <taxon>Dikarya</taxon>
        <taxon>Ascomycota</taxon>
        <taxon>Pezizomycotina</taxon>
        <taxon>Sordariomycetes</taxon>
        <taxon>Hypocreomycetidae</taxon>
        <taxon>Hypocreales</taxon>
        <taxon>Ophiocordycipitaceae</taxon>
        <taxon>Hirsutella</taxon>
    </lineage>
</organism>
<protein>
    <submittedName>
        <fullName evidence="9">L-lysine 2,3-aminomutase</fullName>
    </submittedName>
</protein>
<dbReference type="PROSITE" id="PS51918">
    <property type="entry name" value="RADICAL_SAM"/>
    <property type="match status" value="1"/>
</dbReference>
<gene>
    <name evidence="9" type="ORF">HRG_03715</name>
</gene>
<dbReference type="SFLD" id="SFLDG01070">
    <property type="entry name" value="PLP-dependent"/>
    <property type="match status" value="1"/>
</dbReference>
<dbReference type="OrthoDB" id="5396721at2759"/>
<evidence type="ECO:0000256" key="4">
    <source>
        <dbReference type="ARBA" id="ARBA00022723"/>
    </source>
</evidence>
<sequence>MYKPLPRLAIFFKRAAAYSSLSTAHSPLSTAVPEVNHVPVLHSASHLFEAQDPYWQKIPRWRETGADRFVSHKWQMGNSVQSEKALCEFLSTVLPSVIPPQIDMAPHLRITDIQTPEHFIGRVRQGIKMAPMAVRLSPHILSSIDWRDPVNDPIRRQFVPLSSPLNVNHPMAELDPMKENTYSPVSGLIHRYPDRALFFATSICPVYCRFCFRSYTVGAETETVKKQRFLPLVKKWEPRFKYIEKTPALKDVVISGGDTYLLEPAQLEHIGERLLGIPHIRRFRFATKGLSVSPSRLLDPQDDWVDTVIKLEKKARRQGKHVCIHTHFNSANEISWVTRHGAQRLYEAGVTVRNQTVLLNGVNNTPESMCRLVHALGDINIQPYYVYQGDMVPGAEDLRTPMSDSLELERAVRGQIAGFLVPNFILDLPAEGGKRLTRGVESYDRRLGLSKLTAPGLKGEPTTMQYWDPLWSLPEDGRAEVLGKYGGKMP</sequence>
<keyword evidence="10" id="KW-1185">Reference proteome</keyword>
<evidence type="ECO:0000256" key="7">
    <source>
        <dbReference type="ARBA" id="ARBA00023014"/>
    </source>
</evidence>
<evidence type="ECO:0000256" key="3">
    <source>
        <dbReference type="ARBA" id="ARBA00022691"/>
    </source>
</evidence>
<dbReference type="GO" id="GO:0003824">
    <property type="term" value="F:catalytic activity"/>
    <property type="evidence" value="ECO:0007669"/>
    <property type="project" value="InterPro"/>
</dbReference>
<keyword evidence="2" id="KW-0004">4Fe-4S</keyword>
<keyword evidence="3" id="KW-0949">S-adenosyl-L-methionine</keyword>
<feature type="domain" description="Radical SAM core" evidence="8">
    <location>
        <begin position="190"/>
        <end position="420"/>
    </location>
</feature>
<keyword evidence="6" id="KW-0408">Iron</keyword>
<dbReference type="SUPFAM" id="SSF102114">
    <property type="entry name" value="Radical SAM enzymes"/>
    <property type="match status" value="1"/>
</dbReference>
<dbReference type="InterPro" id="IPR013785">
    <property type="entry name" value="Aldolase_TIM"/>
</dbReference>
<comment type="cofactor">
    <cofactor evidence="1">
        <name>pyridoxal 5'-phosphate</name>
        <dbReference type="ChEBI" id="CHEBI:597326"/>
    </cofactor>
</comment>
<accession>A0A9P8N4K5</accession>
<dbReference type="RefSeq" id="XP_044723212.1">
    <property type="nucleotide sequence ID" value="XM_044862186.1"/>
</dbReference>
<evidence type="ECO:0000256" key="5">
    <source>
        <dbReference type="ARBA" id="ARBA00022898"/>
    </source>
</evidence>
<dbReference type="InterPro" id="IPR058240">
    <property type="entry name" value="rSAM_sf"/>
</dbReference>
<dbReference type="EMBL" id="JAIZPD010000003">
    <property type="protein sequence ID" value="KAH0965699.1"/>
    <property type="molecule type" value="Genomic_DNA"/>
</dbReference>
<reference evidence="9" key="1">
    <citation type="submission" date="2021-09" db="EMBL/GenBank/DDBJ databases">
        <title>A high-quality genome of the endoparasitic fungus Hirsutella rhossiliensis with a comparison of Hirsutella genomes reveals transposable elements contributing to genome size variation.</title>
        <authorList>
            <person name="Lin R."/>
            <person name="Jiao Y."/>
            <person name="Sun X."/>
            <person name="Ling J."/>
            <person name="Xie B."/>
            <person name="Cheng X."/>
        </authorList>
    </citation>
    <scope>NUCLEOTIDE SEQUENCE</scope>
    <source>
        <strain evidence="9">HR02</strain>
    </source>
</reference>
<name>A0A9P8N4K5_9HYPO</name>
<dbReference type="GO" id="GO:0046872">
    <property type="term" value="F:metal ion binding"/>
    <property type="evidence" value="ECO:0007669"/>
    <property type="project" value="UniProtKB-KW"/>
</dbReference>
<dbReference type="PANTHER" id="PTHR30538">
    <property type="entry name" value="LYSINE 2,3-AMINOMUTASE-RELATED"/>
    <property type="match status" value="1"/>
</dbReference>
<keyword evidence="7" id="KW-0411">Iron-sulfur</keyword>
<dbReference type="InterPro" id="IPR003739">
    <property type="entry name" value="Lys_aminomutase/Glu_NH3_mut"/>
</dbReference>
<evidence type="ECO:0000313" key="10">
    <source>
        <dbReference type="Proteomes" id="UP000824596"/>
    </source>
</evidence>
<comment type="caution">
    <text evidence="9">The sequence shown here is derived from an EMBL/GenBank/DDBJ whole genome shotgun (WGS) entry which is preliminary data.</text>
</comment>
<dbReference type="AlphaFoldDB" id="A0A9P8N4K5"/>
<dbReference type="Proteomes" id="UP000824596">
    <property type="component" value="Unassembled WGS sequence"/>
</dbReference>
<keyword evidence="4" id="KW-0479">Metal-binding</keyword>
<dbReference type="NCBIfam" id="TIGR00238">
    <property type="entry name" value="KamA family radical SAM protein"/>
    <property type="match status" value="1"/>
</dbReference>
<dbReference type="GeneID" id="68352844"/>
<dbReference type="Gene3D" id="3.20.20.70">
    <property type="entry name" value="Aldolase class I"/>
    <property type="match status" value="1"/>
</dbReference>
<proteinExistence type="predicted"/>
<evidence type="ECO:0000256" key="2">
    <source>
        <dbReference type="ARBA" id="ARBA00022485"/>
    </source>
</evidence>
<evidence type="ECO:0000256" key="1">
    <source>
        <dbReference type="ARBA" id="ARBA00001933"/>
    </source>
</evidence>
<evidence type="ECO:0000256" key="6">
    <source>
        <dbReference type="ARBA" id="ARBA00023004"/>
    </source>
</evidence>
<dbReference type="PANTHER" id="PTHR30538:SF0">
    <property type="entry name" value="L-LYSINE 2,3-AMINOMUTASE AQ_1632-RELATED"/>
    <property type="match status" value="1"/>
</dbReference>
<dbReference type="GO" id="GO:0051539">
    <property type="term" value="F:4 iron, 4 sulfur cluster binding"/>
    <property type="evidence" value="ECO:0007669"/>
    <property type="project" value="UniProtKB-KW"/>
</dbReference>
<dbReference type="SFLD" id="SFLDS00029">
    <property type="entry name" value="Radical_SAM"/>
    <property type="match status" value="1"/>
</dbReference>